<dbReference type="OrthoDB" id="2439638at2"/>
<keyword evidence="1" id="KW-1133">Transmembrane helix</keyword>
<dbReference type="AlphaFoldDB" id="A0A4V5PYQ8"/>
<keyword evidence="1" id="KW-0812">Transmembrane</keyword>
<evidence type="ECO:0008006" key="4">
    <source>
        <dbReference type="Google" id="ProtNLM"/>
    </source>
</evidence>
<evidence type="ECO:0000256" key="1">
    <source>
        <dbReference type="SAM" id="Phobius"/>
    </source>
</evidence>
<gene>
    <name evidence="2" type="ORF">FBF83_10665</name>
</gene>
<protein>
    <recommendedName>
        <fullName evidence="4">DUF2642 domain-containing protein</fullName>
    </recommendedName>
</protein>
<dbReference type="EMBL" id="SWFM01000002">
    <property type="protein sequence ID" value="TKD71048.1"/>
    <property type="molecule type" value="Genomic_DNA"/>
</dbReference>
<evidence type="ECO:0000313" key="3">
    <source>
        <dbReference type="Proteomes" id="UP000310541"/>
    </source>
</evidence>
<comment type="caution">
    <text evidence="2">The sequence shown here is derived from an EMBL/GenBank/DDBJ whole genome shotgun (WGS) entry which is preliminary data.</text>
</comment>
<accession>A0A4V5PYQ8</accession>
<reference evidence="2 3" key="1">
    <citation type="submission" date="2019-04" db="EMBL/GenBank/DDBJ databases">
        <title>Genome sequence of Bacillus hwajinpoensis strain Y2.</title>
        <authorList>
            <person name="Fair J.L."/>
            <person name="Maclea K.S."/>
        </authorList>
    </citation>
    <scope>NUCLEOTIDE SEQUENCE [LARGE SCALE GENOMIC DNA]</scope>
    <source>
        <strain evidence="2 3">Y2</strain>
    </source>
</reference>
<keyword evidence="1" id="KW-0472">Membrane</keyword>
<dbReference type="RefSeq" id="WP_136947118.1">
    <property type="nucleotide sequence ID" value="NZ_SWFM01000002.1"/>
</dbReference>
<sequence length="101" mass="11674">MPNNDGYYVKAPTINDIHDQTLIKYFEDWVGRKVIILVSSFPFVFIGVIAEVIDDFVVVDVETTSISQLEDREWFIHIHDIEVFYIDEGEGPRIPDLKDGD</sequence>
<proteinExistence type="predicted"/>
<dbReference type="Proteomes" id="UP000310541">
    <property type="component" value="Unassembled WGS sequence"/>
</dbReference>
<name>A0A4V5PYQ8_9BACL</name>
<organism evidence="2 3">
    <name type="scientific">Guptibacillus hwajinpoensis</name>
    <dbReference type="NCBI Taxonomy" id="208199"/>
    <lineage>
        <taxon>Bacteria</taxon>
        <taxon>Bacillati</taxon>
        <taxon>Bacillota</taxon>
        <taxon>Bacilli</taxon>
        <taxon>Bacillales</taxon>
        <taxon>Guptibacillaceae</taxon>
        <taxon>Guptibacillus</taxon>
    </lineage>
</organism>
<feature type="transmembrane region" description="Helical" evidence="1">
    <location>
        <begin position="34"/>
        <end position="53"/>
    </location>
</feature>
<evidence type="ECO:0000313" key="2">
    <source>
        <dbReference type="EMBL" id="TKD71048.1"/>
    </source>
</evidence>